<protein>
    <submittedName>
        <fullName evidence="1">Uncharacterized protein</fullName>
    </submittedName>
</protein>
<evidence type="ECO:0000313" key="1">
    <source>
        <dbReference type="EMBL" id="MCX8532688.1"/>
    </source>
</evidence>
<dbReference type="SUPFAM" id="SSF57783">
    <property type="entry name" value="Zinc beta-ribbon"/>
    <property type="match status" value="1"/>
</dbReference>
<name>A0ABT3Y3G2_9FLAO</name>
<sequence length="74" mass="8532">MKEALLILGHLPTKQNEKEAWYLNTFASESQASFKLDRRLNVWYLHSEGIGGNITDFMKKYLNASVSEVLVWAE</sequence>
<dbReference type="EMBL" id="JAOVZV010000008">
    <property type="protein sequence ID" value="MCX8532688.1"/>
    <property type="molecule type" value="Genomic_DNA"/>
</dbReference>
<dbReference type="RefSeq" id="WP_267281237.1">
    <property type="nucleotide sequence ID" value="NZ_JAOVZV010000008.1"/>
</dbReference>
<proteinExistence type="predicted"/>
<evidence type="ECO:0000313" key="2">
    <source>
        <dbReference type="Proteomes" id="UP001070176"/>
    </source>
</evidence>
<accession>A0ABT3Y3G2</accession>
<gene>
    <name evidence="1" type="ORF">OEA66_10010</name>
</gene>
<dbReference type="InterPro" id="IPR036977">
    <property type="entry name" value="DNA_primase_Znf_CHC2"/>
</dbReference>
<organism evidence="1 2">
    <name type="scientific">Chryseobacterium luquanense</name>
    <dbReference type="NCBI Taxonomy" id="2983766"/>
    <lineage>
        <taxon>Bacteria</taxon>
        <taxon>Pseudomonadati</taxon>
        <taxon>Bacteroidota</taxon>
        <taxon>Flavobacteriia</taxon>
        <taxon>Flavobacteriales</taxon>
        <taxon>Weeksellaceae</taxon>
        <taxon>Chryseobacterium group</taxon>
        <taxon>Chryseobacterium</taxon>
    </lineage>
</organism>
<reference evidence="1" key="1">
    <citation type="submission" date="2022-10" db="EMBL/GenBank/DDBJ databases">
        <title>Chryseobacterium sp. nov., a novel bacterial species.</title>
        <authorList>
            <person name="Cao Y."/>
        </authorList>
    </citation>
    <scope>NUCLEOTIDE SEQUENCE</scope>
    <source>
        <strain evidence="1">KC 927</strain>
    </source>
</reference>
<dbReference type="Proteomes" id="UP001070176">
    <property type="component" value="Unassembled WGS sequence"/>
</dbReference>
<dbReference type="Gene3D" id="3.90.580.10">
    <property type="entry name" value="Zinc finger, CHC2-type domain"/>
    <property type="match status" value="1"/>
</dbReference>
<comment type="caution">
    <text evidence="1">The sequence shown here is derived from an EMBL/GenBank/DDBJ whole genome shotgun (WGS) entry which is preliminary data.</text>
</comment>
<keyword evidence="2" id="KW-1185">Reference proteome</keyword>